<gene>
    <name evidence="1" type="ORF">QO231_25345</name>
</gene>
<accession>A0ABU3VLS6</accession>
<dbReference type="InterPro" id="IPR025961">
    <property type="entry name" value="Metal_resist"/>
</dbReference>
<dbReference type="RefSeq" id="WP_316782888.1">
    <property type="nucleotide sequence ID" value="NZ_JASMWN010000050.1"/>
</dbReference>
<comment type="caution">
    <text evidence="1">The sequence shown here is derived from an EMBL/GenBank/DDBJ whole genome shotgun (WGS) entry which is preliminary data.</text>
</comment>
<sequence length="166" mass="18672">MSMEQNKAAPRRKLWLRLLLGASLALNLLVVGLAIGAALRFGGPEGARRPPTVLGATLYRELPREDRRAIREAMRGAALDRGPDRKTAARQVADLVRATPFDATAVEMLFSQQAARRDEWQTLANAVLIEHLGRMSEAERAAYADRIEEALSRTRRHNRRHNEKRD</sequence>
<proteinExistence type="predicted"/>
<evidence type="ECO:0000313" key="2">
    <source>
        <dbReference type="Proteomes" id="UP001255416"/>
    </source>
</evidence>
<dbReference type="EMBL" id="JASMWN010000050">
    <property type="protein sequence ID" value="MDU9007144.1"/>
    <property type="molecule type" value="Genomic_DNA"/>
</dbReference>
<dbReference type="Proteomes" id="UP001255416">
    <property type="component" value="Unassembled WGS sequence"/>
</dbReference>
<reference evidence="2" key="1">
    <citation type="submission" date="2023-05" db="EMBL/GenBank/DDBJ databases">
        <title>Sedimentitalea sp. nov. JM2-8.</title>
        <authorList>
            <person name="Huang J."/>
        </authorList>
    </citation>
    <scope>NUCLEOTIDE SEQUENCE [LARGE SCALE GENOMIC DNA]</scope>
    <source>
        <strain evidence="2">KHS03</strain>
    </source>
</reference>
<keyword evidence="2" id="KW-1185">Reference proteome</keyword>
<dbReference type="Pfam" id="PF13801">
    <property type="entry name" value="Metal_resist"/>
    <property type="match status" value="1"/>
</dbReference>
<organism evidence="1 2">
    <name type="scientific">Sedimentitalea todarodis</name>
    <dbReference type="NCBI Taxonomy" id="1631240"/>
    <lineage>
        <taxon>Bacteria</taxon>
        <taxon>Pseudomonadati</taxon>
        <taxon>Pseudomonadota</taxon>
        <taxon>Alphaproteobacteria</taxon>
        <taxon>Rhodobacterales</taxon>
        <taxon>Paracoccaceae</taxon>
        <taxon>Sedimentitalea</taxon>
    </lineage>
</organism>
<evidence type="ECO:0000313" key="1">
    <source>
        <dbReference type="EMBL" id="MDU9007144.1"/>
    </source>
</evidence>
<name>A0ABU3VLS6_9RHOB</name>
<protein>
    <submittedName>
        <fullName evidence="1">Periplasmic heavy metal sensor</fullName>
    </submittedName>
</protein>